<feature type="transmembrane region" description="Helical" evidence="9">
    <location>
        <begin position="128"/>
        <end position="150"/>
    </location>
</feature>
<dbReference type="GO" id="GO:0005886">
    <property type="term" value="C:plasma membrane"/>
    <property type="evidence" value="ECO:0007669"/>
    <property type="project" value="TreeGrafter"/>
</dbReference>
<gene>
    <name evidence="12" type="ORF">ElyMa_003090000</name>
</gene>
<dbReference type="InterPro" id="IPR017452">
    <property type="entry name" value="GPCR_Rhodpsn_7TM"/>
</dbReference>
<feature type="compositionally biased region" description="Basic and acidic residues" evidence="8">
    <location>
        <begin position="309"/>
        <end position="318"/>
    </location>
</feature>
<dbReference type="InterPro" id="IPR000276">
    <property type="entry name" value="GPCR_Rhodpsn"/>
</dbReference>
<evidence type="ECO:0000256" key="8">
    <source>
        <dbReference type="SAM" id="MobiDB-lite"/>
    </source>
</evidence>
<evidence type="ECO:0000256" key="2">
    <source>
        <dbReference type="ARBA" id="ARBA00022692"/>
    </source>
</evidence>
<proteinExistence type="predicted"/>
<dbReference type="GO" id="GO:0008188">
    <property type="term" value="F:neuropeptide receptor activity"/>
    <property type="evidence" value="ECO:0007669"/>
    <property type="project" value="TreeGrafter"/>
</dbReference>
<keyword evidence="5 9" id="KW-0472">Membrane</keyword>
<feature type="region of interest" description="Disordered" evidence="8">
    <location>
        <begin position="240"/>
        <end position="260"/>
    </location>
</feature>
<feature type="transmembrane region" description="Helical" evidence="9">
    <location>
        <begin position="87"/>
        <end position="105"/>
    </location>
</feature>
<dbReference type="PANTHER" id="PTHR24243:SF208">
    <property type="entry name" value="PYROKININ-1 RECEPTOR"/>
    <property type="match status" value="1"/>
</dbReference>
<evidence type="ECO:0000256" key="5">
    <source>
        <dbReference type="ARBA" id="ARBA00023136"/>
    </source>
</evidence>
<keyword evidence="10" id="KW-0732">Signal</keyword>
<comment type="caution">
    <text evidence="12">The sequence shown here is derived from an EMBL/GenBank/DDBJ whole genome shotgun (WGS) entry which is preliminary data.</text>
</comment>
<dbReference type="Pfam" id="PF00001">
    <property type="entry name" value="7tm_1"/>
    <property type="match status" value="1"/>
</dbReference>
<evidence type="ECO:0000256" key="6">
    <source>
        <dbReference type="ARBA" id="ARBA00023170"/>
    </source>
</evidence>
<dbReference type="PANTHER" id="PTHR24243">
    <property type="entry name" value="G-PROTEIN COUPLED RECEPTOR"/>
    <property type="match status" value="1"/>
</dbReference>
<feature type="signal peptide" evidence="10">
    <location>
        <begin position="1"/>
        <end position="18"/>
    </location>
</feature>
<dbReference type="Proteomes" id="UP000762676">
    <property type="component" value="Unassembled WGS sequence"/>
</dbReference>
<evidence type="ECO:0000259" key="11">
    <source>
        <dbReference type="PROSITE" id="PS50262"/>
    </source>
</evidence>
<feature type="region of interest" description="Disordered" evidence="8">
    <location>
        <begin position="303"/>
        <end position="330"/>
    </location>
</feature>
<evidence type="ECO:0000313" key="12">
    <source>
        <dbReference type="EMBL" id="GFS11580.1"/>
    </source>
</evidence>
<keyword evidence="7" id="KW-0807">Transducer</keyword>
<accession>A0AAV4IN97</accession>
<protein>
    <submittedName>
        <fullName evidence="12">Pyrokinin receptor</fullName>
    </submittedName>
</protein>
<dbReference type="PRINTS" id="PR00237">
    <property type="entry name" value="GPCRRHODOPSN"/>
</dbReference>
<evidence type="ECO:0000256" key="4">
    <source>
        <dbReference type="ARBA" id="ARBA00023040"/>
    </source>
</evidence>
<evidence type="ECO:0000256" key="7">
    <source>
        <dbReference type="ARBA" id="ARBA00023224"/>
    </source>
</evidence>
<dbReference type="EMBL" id="BMAT01006382">
    <property type="protein sequence ID" value="GFS11580.1"/>
    <property type="molecule type" value="Genomic_DNA"/>
</dbReference>
<keyword evidence="3 9" id="KW-1133">Transmembrane helix</keyword>
<dbReference type="SUPFAM" id="SSF81321">
    <property type="entry name" value="Family A G protein-coupled receptor-like"/>
    <property type="match status" value="1"/>
</dbReference>
<comment type="subcellular location">
    <subcellularLocation>
        <location evidence="1">Membrane</location>
        <topology evidence="1">Multi-pass membrane protein</topology>
    </subcellularLocation>
</comment>
<keyword evidence="2 9" id="KW-0812">Transmembrane</keyword>
<evidence type="ECO:0000256" key="3">
    <source>
        <dbReference type="ARBA" id="ARBA00022989"/>
    </source>
</evidence>
<dbReference type="Gene3D" id="1.20.1070.10">
    <property type="entry name" value="Rhodopsin 7-helix transmembrane proteins"/>
    <property type="match status" value="1"/>
</dbReference>
<feature type="chain" id="PRO_5043966139" evidence="10">
    <location>
        <begin position="19"/>
        <end position="330"/>
    </location>
</feature>
<name>A0AAV4IN97_9GAST</name>
<evidence type="ECO:0000256" key="10">
    <source>
        <dbReference type="SAM" id="SignalP"/>
    </source>
</evidence>
<keyword evidence="6 12" id="KW-0675">Receptor</keyword>
<feature type="domain" description="G-protein coupled receptors family 1 profile" evidence="11">
    <location>
        <begin position="1"/>
        <end position="148"/>
    </location>
</feature>
<organism evidence="12 13">
    <name type="scientific">Elysia marginata</name>
    <dbReference type="NCBI Taxonomy" id="1093978"/>
    <lineage>
        <taxon>Eukaryota</taxon>
        <taxon>Metazoa</taxon>
        <taxon>Spiralia</taxon>
        <taxon>Lophotrochozoa</taxon>
        <taxon>Mollusca</taxon>
        <taxon>Gastropoda</taxon>
        <taxon>Heterobranchia</taxon>
        <taxon>Euthyneura</taxon>
        <taxon>Panpulmonata</taxon>
        <taxon>Sacoglossa</taxon>
        <taxon>Placobranchoidea</taxon>
        <taxon>Plakobranchidae</taxon>
        <taxon>Elysia</taxon>
    </lineage>
</organism>
<dbReference type="AlphaFoldDB" id="A0AAV4IN97"/>
<evidence type="ECO:0000313" key="13">
    <source>
        <dbReference type="Proteomes" id="UP000762676"/>
    </source>
</evidence>
<sequence length="330" mass="35707">MSAISLLYFLIAVAIRRSTLNRGESDASLDSSHVHRSRDGSAASLWDRRRYRYYKGPPNRQALRWSGVRNGGLRSGISHHHRIRKSVLKMLVAVVVAFFLCWAPFHTQRLMSVYLKDRSSLVLTIENALFYISGVTYYLSATINPVLYSIMSLKFRQAFRSTLLGCCCFWSPERRVRRRPDRVPFVLKFSPHGRRAGTFPTHCTVVDSSGSGNSNNNKKSCGTGGGGGGAGGGASVDGAGCSSDGSGGSERRTSNGASMNGSCNSACVVLQKGENPSNASYASNQSSASPVMCCTVESRPLVEMGPRSGHHDNTDLRSRGVSPETIEGVL</sequence>
<keyword evidence="4" id="KW-0297">G-protein coupled receptor</keyword>
<reference evidence="12 13" key="1">
    <citation type="journal article" date="2021" name="Elife">
        <title>Chloroplast acquisition without the gene transfer in kleptoplastic sea slugs, Plakobranchus ocellatus.</title>
        <authorList>
            <person name="Maeda T."/>
            <person name="Takahashi S."/>
            <person name="Yoshida T."/>
            <person name="Shimamura S."/>
            <person name="Takaki Y."/>
            <person name="Nagai Y."/>
            <person name="Toyoda A."/>
            <person name="Suzuki Y."/>
            <person name="Arimoto A."/>
            <person name="Ishii H."/>
            <person name="Satoh N."/>
            <person name="Nishiyama T."/>
            <person name="Hasebe M."/>
            <person name="Maruyama T."/>
            <person name="Minagawa J."/>
            <person name="Obokata J."/>
            <person name="Shigenobu S."/>
        </authorList>
    </citation>
    <scope>NUCLEOTIDE SEQUENCE [LARGE SCALE GENOMIC DNA]</scope>
</reference>
<evidence type="ECO:0000256" key="9">
    <source>
        <dbReference type="SAM" id="Phobius"/>
    </source>
</evidence>
<keyword evidence="13" id="KW-1185">Reference proteome</keyword>
<evidence type="ECO:0000256" key="1">
    <source>
        <dbReference type="ARBA" id="ARBA00004141"/>
    </source>
</evidence>
<dbReference type="PROSITE" id="PS50262">
    <property type="entry name" value="G_PROTEIN_RECEP_F1_2"/>
    <property type="match status" value="1"/>
</dbReference>